<dbReference type="AlphaFoldDB" id="A0A8J3IE86"/>
<sequence>MAKHIHCTSEVAQLRQQMERECEAMHLALRGTAIVARHDIISHRHRILDNYQGQLERFVGYQQALQISLEVYDQATARHQPGSP</sequence>
<dbReference type="RefSeq" id="WP_220202818.1">
    <property type="nucleotide sequence ID" value="NZ_BNJK01000001.1"/>
</dbReference>
<dbReference type="Proteomes" id="UP000597444">
    <property type="component" value="Unassembled WGS sequence"/>
</dbReference>
<proteinExistence type="predicted"/>
<accession>A0A8J3IE86</accession>
<organism evidence="1 2">
    <name type="scientific">Reticulibacter mediterranei</name>
    <dbReference type="NCBI Taxonomy" id="2778369"/>
    <lineage>
        <taxon>Bacteria</taxon>
        <taxon>Bacillati</taxon>
        <taxon>Chloroflexota</taxon>
        <taxon>Ktedonobacteria</taxon>
        <taxon>Ktedonobacterales</taxon>
        <taxon>Reticulibacteraceae</taxon>
        <taxon>Reticulibacter</taxon>
    </lineage>
</organism>
<evidence type="ECO:0000313" key="1">
    <source>
        <dbReference type="EMBL" id="GHO91953.1"/>
    </source>
</evidence>
<evidence type="ECO:0000313" key="2">
    <source>
        <dbReference type="Proteomes" id="UP000597444"/>
    </source>
</evidence>
<dbReference type="EMBL" id="BNJK01000001">
    <property type="protein sequence ID" value="GHO91953.1"/>
    <property type="molecule type" value="Genomic_DNA"/>
</dbReference>
<protein>
    <submittedName>
        <fullName evidence="1">Uncharacterized protein</fullName>
    </submittedName>
</protein>
<name>A0A8J3IE86_9CHLR</name>
<gene>
    <name evidence="1" type="ORF">KSF_020010</name>
</gene>
<comment type="caution">
    <text evidence="1">The sequence shown here is derived from an EMBL/GenBank/DDBJ whole genome shotgun (WGS) entry which is preliminary data.</text>
</comment>
<keyword evidence="2" id="KW-1185">Reference proteome</keyword>
<reference evidence="1" key="1">
    <citation type="submission" date="2020-10" db="EMBL/GenBank/DDBJ databases">
        <title>Taxonomic study of unclassified bacteria belonging to the class Ktedonobacteria.</title>
        <authorList>
            <person name="Yabe S."/>
            <person name="Wang C.M."/>
            <person name="Zheng Y."/>
            <person name="Sakai Y."/>
            <person name="Cavaletti L."/>
            <person name="Monciardini P."/>
            <person name="Donadio S."/>
        </authorList>
    </citation>
    <scope>NUCLEOTIDE SEQUENCE</scope>
    <source>
        <strain evidence="1">ID150040</strain>
    </source>
</reference>